<dbReference type="NCBIfam" id="TIGR04128">
    <property type="entry name" value="exoso_Fjoh_1448"/>
    <property type="match status" value="1"/>
</dbReference>
<evidence type="ECO:0000256" key="2">
    <source>
        <dbReference type="ARBA" id="ARBA00022475"/>
    </source>
</evidence>
<keyword evidence="4 8" id="KW-0812">Transmembrane</keyword>
<evidence type="ECO:0000256" key="1">
    <source>
        <dbReference type="ARBA" id="ARBA00004651"/>
    </source>
</evidence>
<sequence length="178" mass="20667">MQNNKTVLFFILKFFGTYLILFLIYSFYLSKNQKTSDIFACAPVTKTVANKTKSLLTFLGYSTEIEQDTKELSVNLYVENKFLARIVEGCNAISIIILFISFIIAFASDFKRTALFILFGSLIIYFTNIIRIAIIVIAINKYPQYQNILHDIVFPSLIYGITFLLWFIWVQKFSKIKK</sequence>
<gene>
    <name evidence="9" type="ORF">SAMN04488111_3089</name>
</gene>
<keyword evidence="5" id="KW-0378">Hydrolase</keyword>
<accession>A0A238Z640</accession>
<comment type="subcellular location">
    <subcellularLocation>
        <location evidence="1">Cell membrane</location>
        <topology evidence="1">Multi-pass membrane protein</topology>
    </subcellularLocation>
</comment>
<dbReference type="InterPro" id="IPR026392">
    <property type="entry name" value="Exo/Archaeosortase_dom"/>
</dbReference>
<evidence type="ECO:0000313" key="10">
    <source>
        <dbReference type="Proteomes" id="UP000198412"/>
    </source>
</evidence>
<dbReference type="NCBIfam" id="TIGR04178">
    <property type="entry name" value="exo_archaeo"/>
    <property type="match status" value="1"/>
</dbReference>
<proteinExistence type="predicted"/>
<dbReference type="InterPro" id="IPR019127">
    <property type="entry name" value="Exosortase"/>
</dbReference>
<evidence type="ECO:0000256" key="6">
    <source>
        <dbReference type="ARBA" id="ARBA00022989"/>
    </source>
</evidence>
<dbReference type="InterPro" id="IPR026323">
    <property type="entry name" value="Exosortase-related_prot_XrtF"/>
</dbReference>
<dbReference type="Proteomes" id="UP000198412">
    <property type="component" value="Unassembled WGS sequence"/>
</dbReference>
<dbReference type="GO" id="GO:0006508">
    <property type="term" value="P:proteolysis"/>
    <property type="evidence" value="ECO:0007669"/>
    <property type="project" value="UniProtKB-KW"/>
</dbReference>
<keyword evidence="6 8" id="KW-1133">Transmembrane helix</keyword>
<dbReference type="EMBL" id="FZNX01000006">
    <property type="protein sequence ID" value="SNR78790.1"/>
    <property type="molecule type" value="Genomic_DNA"/>
</dbReference>
<evidence type="ECO:0000256" key="4">
    <source>
        <dbReference type="ARBA" id="ARBA00022692"/>
    </source>
</evidence>
<dbReference type="OrthoDB" id="678161at2"/>
<keyword evidence="7 8" id="KW-0472">Membrane</keyword>
<name>A0A238Z640_9FLAO</name>
<feature type="transmembrane region" description="Helical" evidence="8">
    <location>
        <begin position="7"/>
        <end position="28"/>
    </location>
</feature>
<evidence type="ECO:0000256" key="8">
    <source>
        <dbReference type="SAM" id="Phobius"/>
    </source>
</evidence>
<organism evidence="9 10">
    <name type="scientific">Lutibacter flavus</name>
    <dbReference type="NCBI Taxonomy" id="691689"/>
    <lineage>
        <taxon>Bacteria</taxon>
        <taxon>Pseudomonadati</taxon>
        <taxon>Bacteroidota</taxon>
        <taxon>Flavobacteriia</taxon>
        <taxon>Flavobacteriales</taxon>
        <taxon>Flavobacteriaceae</taxon>
        <taxon>Lutibacter</taxon>
    </lineage>
</organism>
<evidence type="ECO:0000256" key="7">
    <source>
        <dbReference type="ARBA" id="ARBA00023136"/>
    </source>
</evidence>
<dbReference type="GO" id="GO:0008233">
    <property type="term" value="F:peptidase activity"/>
    <property type="evidence" value="ECO:0007669"/>
    <property type="project" value="UniProtKB-KW"/>
</dbReference>
<dbReference type="RefSeq" id="WP_089379356.1">
    <property type="nucleotide sequence ID" value="NZ_FZNX01000006.1"/>
</dbReference>
<evidence type="ECO:0000313" key="9">
    <source>
        <dbReference type="EMBL" id="SNR78790.1"/>
    </source>
</evidence>
<feature type="transmembrane region" description="Helical" evidence="8">
    <location>
        <begin position="152"/>
        <end position="170"/>
    </location>
</feature>
<keyword evidence="3" id="KW-0645">Protease</keyword>
<evidence type="ECO:0000256" key="3">
    <source>
        <dbReference type="ARBA" id="ARBA00022670"/>
    </source>
</evidence>
<reference evidence="10" key="1">
    <citation type="submission" date="2017-06" db="EMBL/GenBank/DDBJ databases">
        <authorList>
            <person name="Varghese N."/>
            <person name="Submissions S."/>
        </authorList>
    </citation>
    <scope>NUCLEOTIDE SEQUENCE [LARGE SCALE GENOMIC DNA]</scope>
    <source>
        <strain evidence="10">DSM 27993</strain>
    </source>
</reference>
<protein>
    <submittedName>
        <fullName evidence="9">Exosortase family protein XrtF</fullName>
    </submittedName>
</protein>
<feature type="transmembrane region" description="Helical" evidence="8">
    <location>
        <begin position="114"/>
        <end position="140"/>
    </location>
</feature>
<keyword evidence="10" id="KW-1185">Reference proteome</keyword>
<dbReference type="GO" id="GO:0005886">
    <property type="term" value="C:plasma membrane"/>
    <property type="evidence" value="ECO:0007669"/>
    <property type="project" value="UniProtKB-SubCell"/>
</dbReference>
<feature type="transmembrane region" description="Helical" evidence="8">
    <location>
        <begin position="82"/>
        <end position="107"/>
    </location>
</feature>
<evidence type="ECO:0000256" key="5">
    <source>
        <dbReference type="ARBA" id="ARBA00022801"/>
    </source>
</evidence>
<dbReference type="Pfam" id="PF09721">
    <property type="entry name" value="Exosortase_EpsH"/>
    <property type="match status" value="1"/>
</dbReference>
<dbReference type="AlphaFoldDB" id="A0A238Z640"/>
<keyword evidence="2" id="KW-1003">Cell membrane</keyword>